<keyword evidence="9" id="KW-0046">Antibiotic resistance</keyword>
<dbReference type="InterPro" id="IPR002528">
    <property type="entry name" value="MATE_fam"/>
</dbReference>
<dbReference type="PIRSF" id="PIRSF006603">
    <property type="entry name" value="DinF"/>
    <property type="match status" value="1"/>
</dbReference>
<evidence type="ECO:0000256" key="5">
    <source>
        <dbReference type="ARBA" id="ARBA00022475"/>
    </source>
</evidence>
<dbReference type="GO" id="GO:0015297">
    <property type="term" value="F:antiporter activity"/>
    <property type="evidence" value="ECO:0007669"/>
    <property type="project" value="InterPro"/>
</dbReference>
<evidence type="ECO:0000256" key="6">
    <source>
        <dbReference type="ARBA" id="ARBA00022692"/>
    </source>
</evidence>
<reference evidence="11 12" key="1">
    <citation type="submission" date="2017-02" db="EMBL/GenBank/DDBJ databases">
        <authorList>
            <person name="Peterson S.W."/>
        </authorList>
    </citation>
    <scope>NUCLEOTIDE SEQUENCE [LARGE SCALE GENOMIC DNA]</scope>
    <source>
        <strain evidence="11 12">ATCC BAA-909</strain>
    </source>
</reference>
<dbReference type="GO" id="GO:0042910">
    <property type="term" value="F:xenobiotic transmembrane transporter activity"/>
    <property type="evidence" value="ECO:0007669"/>
    <property type="project" value="InterPro"/>
</dbReference>
<evidence type="ECO:0000256" key="1">
    <source>
        <dbReference type="ARBA" id="ARBA00004651"/>
    </source>
</evidence>
<feature type="transmembrane region" description="Helical" evidence="10">
    <location>
        <begin position="198"/>
        <end position="220"/>
    </location>
</feature>
<feature type="transmembrane region" description="Helical" evidence="10">
    <location>
        <begin position="137"/>
        <end position="157"/>
    </location>
</feature>
<feature type="transmembrane region" description="Helical" evidence="10">
    <location>
        <begin position="49"/>
        <end position="73"/>
    </location>
</feature>
<dbReference type="NCBIfam" id="TIGR00797">
    <property type="entry name" value="matE"/>
    <property type="match status" value="1"/>
</dbReference>
<keyword evidence="5" id="KW-1003">Cell membrane</keyword>
<dbReference type="Proteomes" id="UP000190395">
    <property type="component" value="Unassembled WGS sequence"/>
</dbReference>
<evidence type="ECO:0000313" key="12">
    <source>
        <dbReference type="Proteomes" id="UP000190395"/>
    </source>
</evidence>
<protein>
    <recommendedName>
        <fullName evidence="3">Multidrug export protein MepA</fullName>
    </recommendedName>
</protein>
<feature type="transmembrane region" description="Helical" evidence="10">
    <location>
        <begin position="20"/>
        <end position="37"/>
    </location>
</feature>
<evidence type="ECO:0000256" key="7">
    <source>
        <dbReference type="ARBA" id="ARBA00022989"/>
    </source>
</evidence>
<dbReference type="GO" id="GO:0046677">
    <property type="term" value="P:response to antibiotic"/>
    <property type="evidence" value="ECO:0007669"/>
    <property type="project" value="UniProtKB-KW"/>
</dbReference>
<feature type="transmembrane region" description="Helical" evidence="10">
    <location>
        <begin position="94"/>
        <end position="117"/>
    </location>
</feature>
<evidence type="ECO:0000256" key="2">
    <source>
        <dbReference type="ARBA" id="ARBA00008417"/>
    </source>
</evidence>
<evidence type="ECO:0000256" key="8">
    <source>
        <dbReference type="ARBA" id="ARBA00023136"/>
    </source>
</evidence>
<sequence length="486" mass="51874">MIKNIEIFEHTPVPKAVFKFALPTVLSMIVTVLYNMVDAFFVGQTGDPSQFAAVNVATPIFLFLMAAGNIFGMGGSSFISRALGEKNYEKVKNIASFCFYAGIFTGFLGLFLILFNMEGILKMIGTTQTTAQFACDYLKYIAYGGPAIVISTAYTNIIRGEGASQNSMVGLIAGTAVNIVLDPIFILDSFLGIPGLGLGVKGAAIATVIANIITIVIYLAHVLSKNSTLTINPKYFKISNGILLGVLAIGLPASLTNILMSLSSILTNNLLASYYSVPVVSEKLLPLIKTFIDGTAVYGDIPVAAMGVALKANMLTIFIQLGLGIGIAPLIGYNYGAKNSMRVKKIVNFSILVNVVLGVTLTVLYIIFAKPIINIFSEDPAVVAMGVNIIYALMSSAPFIGIMFVLNFTFQGMGKGLQSLVLAVSRQGFVFLPAILIMQKLFGLTGIIFAQPFADAVAVLIAVGMFLFLLKDLKAEEKTVSSQTNE</sequence>
<accession>A0A1T4QKE1</accession>
<gene>
    <name evidence="11" type="ORF">SAMN02745152_02026</name>
</gene>
<dbReference type="Pfam" id="PF01554">
    <property type="entry name" value="MatE"/>
    <property type="match status" value="2"/>
</dbReference>
<dbReference type="InterPro" id="IPR051327">
    <property type="entry name" value="MATE_MepA_subfamily"/>
</dbReference>
<dbReference type="InterPro" id="IPR048279">
    <property type="entry name" value="MdtK-like"/>
</dbReference>
<keyword evidence="12" id="KW-1185">Reference proteome</keyword>
<evidence type="ECO:0000256" key="3">
    <source>
        <dbReference type="ARBA" id="ARBA00022106"/>
    </source>
</evidence>
<organism evidence="11 12">
    <name type="scientific">Treponema berlinense</name>
    <dbReference type="NCBI Taxonomy" id="225004"/>
    <lineage>
        <taxon>Bacteria</taxon>
        <taxon>Pseudomonadati</taxon>
        <taxon>Spirochaetota</taxon>
        <taxon>Spirochaetia</taxon>
        <taxon>Spirochaetales</taxon>
        <taxon>Treponemataceae</taxon>
        <taxon>Treponema</taxon>
    </lineage>
</organism>
<feature type="transmembrane region" description="Helical" evidence="10">
    <location>
        <begin position="347"/>
        <end position="368"/>
    </location>
</feature>
<feature type="transmembrane region" description="Helical" evidence="10">
    <location>
        <begin position="169"/>
        <end position="186"/>
    </location>
</feature>
<keyword evidence="6 10" id="KW-0812">Transmembrane</keyword>
<dbReference type="GeneID" id="303368245"/>
<dbReference type="RefSeq" id="WP_078931768.1">
    <property type="nucleotide sequence ID" value="NZ_FUXC01000014.1"/>
</dbReference>
<keyword evidence="8 10" id="KW-0472">Membrane</keyword>
<name>A0A1T4QKE1_9SPIR</name>
<evidence type="ECO:0000313" key="11">
    <source>
        <dbReference type="EMBL" id="SKA04260.1"/>
    </source>
</evidence>
<dbReference type="OrthoDB" id="9811110at2"/>
<dbReference type="CDD" id="cd13143">
    <property type="entry name" value="MATE_MepA_like"/>
    <property type="match status" value="1"/>
</dbReference>
<keyword evidence="7 10" id="KW-1133">Transmembrane helix</keyword>
<dbReference type="AlphaFoldDB" id="A0A1T4QKE1"/>
<evidence type="ECO:0000256" key="10">
    <source>
        <dbReference type="SAM" id="Phobius"/>
    </source>
</evidence>
<comment type="subcellular location">
    <subcellularLocation>
        <location evidence="1">Cell membrane</location>
        <topology evidence="1">Multi-pass membrane protein</topology>
    </subcellularLocation>
</comment>
<keyword evidence="4" id="KW-0813">Transport</keyword>
<evidence type="ECO:0000256" key="4">
    <source>
        <dbReference type="ARBA" id="ARBA00022448"/>
    </source>
</evidence>
<comment type="similarity">
    <text evidence="2">Belongs to the multi antimicrobial extrusion (MATE) (TC 2.A.66.1) family. MepA subfamily.</text>
</comment>
<feature type="transmembrane region" description="Helical" evidence="10">
    <location>
        <begin position="241"/>
        <end position="266"/>
    </location>
</feature>
<feature type="transmembrane region" description="Helical" evidence="10">
    <location>
        <begin position="420"/>
        <end position="442"/>
    </location>
</feature>
<dbReference type="GO" id="GO:0005886">
    <property type="term" value="C:plasma membrane"/>
    <property type="evidence" value="ECO:0007669"/>
    <property type="project" value="UniProtKB-SubCell"/>
</dbReference>
<dbReference type="EMBL" id="FUXC01000014">
    <property type="protein sequence ID" value="SKA04260.1"/>
    <property type="molecule type" value="Genomic_DNA"/>
</dbReference>
<dbReference type="PANTHER" id="PTHR43823">
    <property type="entry name" value="SPORULATION PROTEIN YKVU"/>
    <property type="match status" value="1"/>
</dbReference>
<feature type="transmembrane region" description="Helical" evidence="10">
    <location>
        <begin position="315"/>
        <end position="335"/>
    </location>
</feature>
<feature type="transmembrane region" description="Helical" evidence="10">
    <location>
        <begin position="448"/>
        <end position="470"/>
    </location>
</feature>
<dbReference type="STRING" id="225004.SAMN02745152_02026"/>
<dbReference type="PANTHER" id="PTHR43823:SF3">
    <property type="entry name" value="MULTIDRUG EXPORT PROTEIN MEPA"/>
    <property type="match status" value="1"/>
</dbReference>
<evidence type="ECO:0000256" key="9">
    <source>
        <dbReference type="ARBA" id="ARBA00023251"/>
    </source>
</evidence>
<proteinExistence type="inferred from homology"/>
<feature type="transmembrane region" description="Helical" evidence="10">
    <location>
        <begin position="388"/>
        <end position="408"/>
    </location>
</feature>
<dbReference type="InterPro" id="IPR045070">
    <property type="entry name" value="MATE_MepA-like"/>
</dbReference>